<evidence type="ECO:0000313" key="1">
    <source>
        <dbReference type="EMBL" id="KAJ4454580.1"/>
    </source>
</evidence>
<protein>
    <submittedName>
        <fullName evidence="1">Uncharacterized protein</fullName>
    </submittedName>
</protein>
<keyword evidence="2" id="KW-1185">Reference proteome</keyword>
<sequence>MEPQNTPTGILPILFPPEAQCICLDSSSTYSAPLPLCLEGTLKTPALLVSLEAHWLPPGPELLQISLFRDGAWFPGGVFACLAASDPKCTAQVIPFPKQTSGNFASHLEIHHPGRTCPGHGADPLPPTARLAALCPNGDATAALHPLSAGADQHPPRV</sequence>
<dbReference type="Proteomes" id="UP001141327">
    <property type="component" value="Unassembled WGS sequence"/>
</dbReference>
<comment type="caution">
    <text evidence="1">The sequence shown here is derived from an EMBL/GenBank/DDBJ whole genome shotgun (WGS) entry which is preliminary data.</text>
</comment>
<accession>A0ABQ8UB44</accession>
<evidence type="ECO:0000313" key="2">
    <source>
        <dbReference type="Proteomes" id="UP001141327"/>
    </source>
</evidence>
<reference evidence="1" key="1">
    <citation type="journal article" date="2022" name="bioRxiv">
        <title>Genomics of Preaxostyla Flagellates Illuminates Evolutionary Transitions and the Path Towards Mitochondrial Loss.</title>
        <authorList>
            <person name="Novak L.V.F."/>
            <person name="Treitli S.C."/>
            <person name="Pyrih J."/>
            <person name="Halakuc P."/>
            <person name="Pipaliya S.V."/>
            <person name="Vacek V."/>
            <person name="Brzon O."/>
            <person name="Soukal P."/>
            <person name="Eme L."/>
            <person name="Dacks J.B."/>
            <person name="Karnkowska A."/>
            <person name="Elias M."/>
            <person name="Hampl V."/>
        </authorList>
    </citation>
    <scope>NUCLEOTIDE SEQUENCE</scope>
    <source>
        <strain evidence="1">RCP-MX</strain>
    </source>
</reference>
<organism evidence="1 2">
    <name type="scientific">Paratrimastix pyriformis</name>
    <dbReference type="NCBI Taxonomy" id="342808"/>
    <lineage>
        <taxon>Eukaryota</taxon>
        <taxon>Metamonada</taxon>
        <taxon>Preaxostyla</taxon>
        <taxon>Paratrimastigidae</taxon>
        <taxon>Paratrimastix</taxon>
    </lineage>
</organism>
<dbReference type="EMBL" id="JAPMOS010000146">
    <property type="protein sequence ID" value="KAJ4454580.1"/>
    <property type="molecule type" value="Genomic_DNA"/>
</dbReference>
<proteinExistence type="predicted"/>
<name>A0ABQ8UB44_9EUKA</name>
<gene>
    <name evidence="1" type="ORF">PAPYR_10662</name>
</gene>